<sequence>MPPYTIIYFPVLGSPQVPGQRCHPVPVQCHPATPGPLPWALWEGPPGGGLAGCSERWCEGSPRQMRPPHLH</sequence>
<proteinExistence type="predicted"/>
<dbReference type="Proteomes" id="UP000694542">
    <property type="component" value="Chromosome 29"/>
</dbReference>
<dbReference type="Ensembl" id="ENSCAFT00040037741.1">
    <property type="protein sequence ID" value="ENSCAFP00040032896.1"/>
    <property type="gene ID" value="ENSCAFG00040020400.1"/>
</dbReference>
<evidence type="ECO:0000313" key="1">
    <source>
        <dbReference type="Ensembl" id="ENSCAFP00030016833.1"/>
    </source>
</evidence>
<name>A0A8C0MX48_CANLF</name>
<reference evidence="1" key="3">
    <citation type="submission" date="2025-05" db="UniProtKB">
        <authorList>
            <consortium name="Ensembl"/>
        </authorList>
    </citation>
    <scope>IDENTIFICATION</scope>
</reference>
<protein>
    <submittedName>
        <fullName evidence="1">Uncharacterized protein</fullName>
    </submittedName>
</protein>
<dbReference type="Ensembl" id="ENSCAFT00030019299.1">
    <property type="protein sequence ID" value="ENSCAFP00030016833.1"/>
    <property type="gene ID" value="ENSCAFG00030010450.1"/>
</dbReference>
<dbReference type="Proteomes" id="UP000694429">
    <property type="component" value="Chromosome 29"/>
</dbReference>
<reference evidence="2" key="1">
    <citation type="submission" date="2018-10" db="EMBL/GenBank/DDBJ databases">
        <title>De novo assembly of a Great Dane genome.</title>
        <authorList>
            <person name="Kidd J.M."/>
            <person name="Pendleton A.L."/>
            <person name="Shen F."/>
            <person name="Emery S."/>
        </authorList>
    </citation>
    <scope>NUCLEOTIDE SEQUENCE [LARGE SCALE GENOMIC DNA]</scope>
    <source>
        <strain evidence="2">Great Dane</strain>
    </source>
</reference>
<reference evidence="1" key="2">
    <citation type="submission" date="2019-03" db="EMBL/GenBank/DDBJ databases">
        <authorList>
            <person name="Warren W.C."/>
            <person name="Johnson G.S."/>
        </authorList>
    </citation>
    <scope>NUCLEOTIDE SEQUENCE [LARGE SCALE GENOMIC DNA]</scope>
    <source>
        <strain evidence="1">Basenji</strain>
    </source>
</reference>
<organism evidence="1 3">
    <name type="scientific">Canis lupus familiaris</name>
    <name type="common">Dog</name>
    <name type="synonym">Canis familiaris</name>
    <dbReference type="NCBI Taxonomy" id="9615"/>
    <lineage>
        <taxon>Eukaryota</taxon>
        <taxon>Metazoa</taxon>
        <taxon>Chordata</taxon>
        <taxon>Craniata</taxon>
        <taxon>Vertebrata</taxon>
        <taxon>Euteleostomi</taxon>
        <taxon>Mammalia</taxon>
        <taxon>Eutheria</taxon>
        <taxon>Laurasiatheria</taxon>
        <taxon>Carnivora</taxon>
        <taxon>Caniformia</taxon>
        <taxon>Canidae</taxon>
        <taxon>Canis</taxon>
    </lineage>
</organism>
<accession>A0A8C0MX48</accession>
<evidence type="ECO:0000313" key="2">
    <source>
        <dbReference type="Ensembl" id="ENSCAFP00040032896.1"/>
    </source>
</evidence>
<dbReference type="AlphaFoldDB" id="A0A8C0MX48"/>
<evidence type="ECO:0000313" key="3">
    <source>
        <dbReference type="Proteomes" id="UP000694429"/>
    </source>
</evidence>